<name>A0A6C0C3L9_9ZZZZ</name>
<feature type="transmembrane region" description="Helical" evidence="1">
    <location>
        <begin position="26"/>
        <end position="44"/>
    </location>
</feature>
<protein>
    <submittedName>
        <fullName evidence="2">Uncharacterized protein</fullName>
    </submittedName>
</protein>
<keyword evidence="1" id="KW-1133">Transmembrane helix</keyword>
<proteinExistence type="predicted"/>
<dbReference type="AlphaFoldDB" id="A0A6C0C3L9"/>
<evidence type="ECO:0000313" key="2">
    <source>
        <dbReference type="EMBL" id="QHS98966.1"/>
    </source>
</evidence>
<dbReference type="EMBL" id="MN739334">
    <property type="protein sequence ID" value="QHS98966.1"/>
    <property type="molecule type" value="Genomic_DNA"/>
</dbReference>
<sequence>MINSSDYKQAGHALGRLLLRTAYPRITLACLTLIPSTAIFFYLYNF</sequence>
<accession>A0A6C0C3L9</accession>
<reference evidence="2" key="1">
    <citation type="journal article" date="2020" name="Nature">
        <title>Giant virus diversity and host interactions through global metagenomics.</title>
        <authorList>
            <person name="Schulz F."/>
            <person name="Roux S."/>
            <person name="Paez-Espino D."/>
            <person name="Jungbluth S."/>
            <person name="Walsh D.A."/>
            <person name="Denef V.J."/>
            <person name="McMahon K.D."/>
            <person name="Konstantinidis K.T."/>
            <person name="Eloe-Fadrosh E.A."/>
            <person name="Kyrpides N.C."/>
            <person name="Woyke T."/>
        </authorList>
    </citation>
    <scope>NUCLEOTIDE SEQUENCE</scope>
    <source>
        <strain evidence="2">GVMAG-M-3300020185-33</strain>
    </source>
</reference>
<organism evidence="2">
    <name type="scientific">viral metagenome</name>
    <dbReference type="NCBI Taxonomy" id="1070528"/>
    <lineage>
        <taxon>unclassified sequences</taxon>
        <taxon>metagenomes</taxon>
        <taxon>organismal metagenomes</taxon>
    </lineage>
</organism>
<evidence type="ECO:0000256" key="1">
    <source>
        <dbReference type="SAM" id="Phobius"/>
    </source>
</evidence>
<keyword evidence="1" id="KW-0812">Transmembrane</keyword>
<keyword evidence="1" id="KW-0472">Membrane</keyword>